<accession>A0ABX0A4J8</accession>
<dbReference type="RefSeq" id="WP_161921194.1">
    <property type="nucleotide sequence ID" value="NZ_JAACYS010000057.1"/>
</dbReference>
<dbReference type="CDD" id="cd02908">
    <property type="entry name" value="Macro_OAADPr_deacetylase"/>
    <property type="match status" value="1"/>
</dbReference>
<dbReference type="SUPFAM" id="SSF52949">
    <property type="entry name" value="Macro domain-like"/>
    <property type="match status" value="1"/>
</dbReference>
<dbReference type="Proteomes" id="UP000743899">
    <property type="component" value="Unassembled WGS sequence"/>
</dbReference>
<gene>
    <name evidence="2" type="ORF">GW534_11620</name>
</gene>
<comment type="caution">
    <text evidence="2">The sequence shown here is derived from an EMBL/GenBank/DDBJ whole genome shotgun (WGS) entry which is preliminary data.</text>
</comment>
<dbReference type="Gene3D" id="3.40.220.10">
    <property type="entry name" value="Leucine Aminopeptidase, subunit E, domain 1"/>
    <property type="match status" value="1"/>
</dbReference>
<dbReference type="NCBIfam" id="NF001664">
    <property type="entry name" value="PRK00431.1-6"/>
    <property type="match status" value="1"/>
</dbReference>
<dbReference type="EMBL" id="JAACYS010000057">
    <property type="protein sequence ID" value="NCU18363.1"/>
    <property type="molecule type" value="Genomic_DNA"/>
</dbReference>
<evidence type="ECO:0000313" key="3">
    <source>
        <dbReference type="Proteomes" id="UP000743899"/>
    </source>
</evidence>
<reference evidence="2 3" key="1">
    <citation type="submission" date="2020-01" db="EMBL/GenBank/DDBJ databases">
        <title>A novel Bacillus sp. from Pasinler.</title>
        <authorList>
            <person name="Adiguzel A."/>
            <person name="Ay H."/>
            <person name="Baltaci M.O."/>
        </authorList>
    </citation>
    <scope>NUCLEOTIDE SEQUENCE [LARGE SCALE GENOMIC DNA]</scope>
    <source>
        <strain evidence="2 3">P1</strain>
    </source>
</reference>
<organism evidence="2 3">
    <name type="scientific">Pallidibacillus pasinlerensis</name>
    <dbReference type="NCBI Taxonomy" id="2703818"/>
    <lineage>
        <taxon>Bacteria</taxon>
        <taxon>Bacillati</taxon>
        <taxon>Bacillota</taxon>
        <taxon>Bacilli</taxon>
        <taxon>Bacillales</taxon>
        <taxon>Bacillaceae</taxon>
        <taxon>Pallidibacillus</taxon>
    </lineage>
</organism>
<dbReference type="SMART" id="SM00506">
    <property type="entry name" value="A1pp"/>
    <property type="match status" value="1"/>
</dbReference>
<feature type="domain" description="Macro" evidence="1">
    <location>
        <begin position="1"/>
        <end position="183"/>
    </location>
</feature>
<proteinExistence type="predicted"/>
<keyword evidence="3" id="KW-1185">Reference proteome</keyword>
<evidence type="ECO:0000259" key="1">
    <source>
        <dbReference type="PROSITE" id="PS51154"/>
    </source>
</evidence>
<dbReference type="PANTHER" id="PTHR11106:SF27">
    <property type="entry name" value="MACRO DOMAIN-CONTAINING PROTEIN"/>
    <property type="match status" value="1"/>
</dbReference>
<dbReference type="PROSITE" id="PS51154">
    <property type="entry name" value="MACRO"/>
    <property type="match status" value="1"/>
</dbReference>
<name>A0ABX0A4J8_9BACI</name>
<dbReference type="PANTHER" id="PTHR11106">
    <property type="entry name" value="GANGLIOSIDE INDUCED DIFFERENTIATION ASSOCIATED PROTEIN 2-RELATED"/>
    <property type="match status" value="1"/>
</dbReference>
<dbReference type="InterPro" id="IPR043472">
    <property type="entry name" value="Macro_dom-like"/>
</dbReference>
<sequence>MVIRIGNNSLQLIVGDITKQTTDAIVNAANGSLLGGGGVDGAIHRASGPELLEECKQIRKEQLKGEYLPTGEAVITKGYRLPAKYVIHTVGPIWTGEGIDEKKKLLANCYINSLNLAKSYNLNSISFPSISTGVYRFPIDLASEIAIESIVNFLQTNIFGDVVLTLFTQNDYNIYFQAAQKIIKTNSNTLDS</sequence>
<dbReference type="Pfam" id="PF01661">
    <property type="entry name" value="Macro"/>
    <property type="match status" value="1"/>
</dbReference>
<dbReference type="InterPro" id="IPR002589">
    <property type="entry name" value="Macro_dom"/>
</dbReference>
<protein>
    <submittedName>
        <fullName evidence="2">O-acetyl-ADP-ribose deacetylase</fullName>
    </submittedName>
</protein>
<evidence type="ECO:0000313" key="2">
    <source>
        <dbReference type="EMBL" id="NCU18363.1"/>
    </source>
</evidence>